<evidence type="ECO:0000313" key="7">
    <source>
        <dbReference type="Proteomes" id="UP000254101"/>
    </source>
</evidence>
<dbReference type="InterPro" id="IPR029063">
    <property type="entry name" value="SAM-dependent_MTases_sf"/>
</dbReference>
<evidence type="ECO:0000256" key="4">
    <source>
        <dbReference type="PROSITE-ProRule" id="PRU01024"/>
    </source>
</evidence>
<organism evidence="6 7">
    <name type="scientific">Alteriqipengyuania lutimaris</name>
    <dbReference type="NCBI Taxonomy" id="1538146"/>
    <lineage>
        <taxon>Bacteria</taxon>
        <taxon>Pseudomonadati</taxon>
        <taxon>Pseudomonadota</taxon>
        <taxon>Alphaproteobacteria</taxon>
        <taxon>Sphingomonadales</taxon>
        <taxon>Erythrobacteraceae</taxon>
        <taxon>Alteriqipengyuania</taxon>
    </lineage>
</organism>
<name>A0A395LMB8_9SPHN</name>
<dbReference type="SUPFAM" id="SSF53335">
    <property type="entry name" value="S-adenosyl-L-methionine-dependent methyltransferases"/>
    <property type="match status" value="1"/>
</dbReference>
<dbReference type="GO" id="GO:0070475">
    <property type="term" value="P:rRNA base methylation"/>
    <property type="evidence" value="ECO:0007669"/>
    <property type="project" value="TreeGrafter"/>
</dbReference>
<comment type="caution">
    <text evidence="6">The sequence shown here is derived from an EMBL/GenBank/DDBJ whole genome shotgun (WGS) entry which is preliminary data.</text>
</comment>
<dbReference type="AlphaFoldDB" id="A0A395LMB8"/>
<feature type="active site" description="Nucleophile" evidence="4">
    <location>
        <position position="359"/>
    </location>
</feature>
<keyword evidence="2 4" id="KW-0808">Transferase</keyword>
<dbReference type="RefSeq" id="WP_115492372.1">
    <property type="nucleotide sequence ID" value="NZ_JACHWW010000001.1"/>
</dbReference>
<keyword evidence="1 4" id="KW-0489">Methyltransferase</keyword>
<gene>
    <name evidence="6" type="ORF">DL238_11415</name>
</gene>
<evidence type="ECO:0000256" key="3">
    <source>
        <dbReference type="ARBA" id="ARBA00022691"/>
    </source>
</evidence>
<feature type="binding site" evidence="4">
    <location>
        <position position="333"/>
    </location>
    <ligand>
        <name>S-adenosyl-L-methionine</name>
        <dbReference type="ChEBI" id="CHEBI:59789"/>
    </ligand>
</feature>
<dbReference type="PANTHER" id="PTHR11061">
    <property type="entry name" value="RNA M5U METHYLTRANSFERASE"/>
    <property type="match status" value="1"/>
</dbReference>
<dbReference type="GO" id="GO:0070041">
    <property type="term" value="F:rRNA (uridine-C5-)-methyltransferase activity"/>
    <property type="evidence" value="ECO:0007669"/>
    <property type="project" value="TreeGrafter"/>
</dbReference>
<keyword evidence="3 4" id="KW-0949">S-adenosyl-L-methionine</keyword>
<reference evidence="6 7" key="1">
    <citation type="submission" date="2018-07" db="EMBL/GenBank/DDBJ databases">
        <title>Erythrobacter nanhaiensis sp. nov., a novel member of the genus Erythrobacter isolated from the South China Sea.</title>
        <authorList>
            <person name="Chen X."/>
            <person name="Liu J."/>
        </authorList>
    </citation>
    <scope>NUCLEOTIDE SEQUENCE [LARGE SCALE GENOMIC DNA]</scope>
    <source>
        <strain evidence="6 7">S-5</strain>
    </source>
</reference>
<accession>A0A395LMB8</accession>
<dbReference type="PANTHER" id="PTHR11061:SF49">
    <property type="entry name" value="23S RRNA (URACIL(1939)-C(5))-METHYLTRANSFERASE RLMD"/>
    <property type="match status" value="1"/>
</dbReference>
<protein>
    <submittedName>
        <fullName evidence="6">Class I SAM-dependent RNA methyltransferase</fullName>
    </submittedName>
</protein>
<evidence type="ECO:0000256" key="1">
    <source>
        <dbReference type="ARBA" id="ARBA00022603"/>
    </source>
</evidence>
<dbReference type="EMBL" id="QRBB01000001">
    <property type="protein sequence ID" value="RDS78148.1"/>
    <property type="molecule type" value="Genomic_DNA"/>
</dbReference>
<dbReference type="Proteomes" id="UP000254101">
    <property type="component" value="Unassembled WGS sequence"/>
</dbReference>
<dbReference type="PROSITE" id="PS01230">
    <property type="entry name" value="TRMA_1"/>
    <property type="match status" value="1"/>
</dbReference>
<evidence type="ECO:0000313" key="6">
    <source>
        <dbReference type="EMBL" id="RDS78148.1"/>
    </source>
</evidence>
<dbReference type="InterPro" id="IPR030390">
    <property type="entry name" value="MeTrfase_TrmA_AS"/>
</dbReference>
<dbReference type="Gene3D" id="3.40.50.150">
    <property type="entry name" value="Vaccinia Virus protein VP39"/>
    <property type="match status" value="1"/>
</dbReference>
<proteinExistence type="inferred from homology"/>
<keyword evidence="7" id="KW-1185">Reference proteome</keyword>
<feature type="binding site" evidence="4">
    <location>
        <position position="240"/>
    </location>
    <ligand>
        <name>S-adenosyl-L-methionine</name>
        <dbReference type="ChEBI" id="CHEBI:59789"/>
    </ligand>
</feature>
<feature type="binding site" evidence="4">
    <location>
        <position position="267"/>
    </location>
    <ligand>
        <name>S-adenosyl-L-methionine</name>
        <dbReference type="ChEBI" id="CHEBI:59789"/>
    </ligand>
</feature>
<dbReference type="PROSITE" id="PS51687">
    <property type="entry name" value="SAM_MT_RNA_M5U"/>
    <property type="match status" value="1"/>
</dbReference>
<dbReference type="Gene3D" id="2.40.50.1070">
    <property type="match status" value="1"/>
</dbReference>
<comment type="similarity">
    <text evidence="4">Belongs to the class I-like SAM-binding methyltransferase superfamily. RNA M5U methyltransferase family.</text>
</comment>
<evidence type="ECO:0000256" key="5">
    <source>
        <dbReference type="PROSITE-ProRule" id="PRU10015"/>
    </source>
</evidence>
<feature type="binding site" evidence="4">
    <location>
        <position position="287"/>
    </location>
    <ligand>
        <name>S-adenosyl-L-methionine</name>
        <dbReference type="ChEBI" id="CHEBI:59789"/>
    </ligand>
</feature>
<dbReference type="InterPro" id="IPR010280">
    <property type="entry name" value="U5_MeTrfase_fam"/>
</dbReference>
<feature type="active site" evidence="5">
    <location>
        <position position="359"/>
    </location>
</feature>
<dbReference type="Pfam" id="PF05958">
    <property type="entry name" value="tRNA_U5-meth_tr"/>
    <property type="match status" value="1"/>
</dbReference>
<dbReference type="OrthoDB" id="9804590at2"/>
<evidence type="ECO:0000256" key="2">
    <source>
        <dbReference type="ARBA" id="ARBA00022679"/>
    </source>
</evidence>
<sequence length="402" mass="42560">MSQTGQADPVVRIAAKGDGLTEGGRHVAGAVPGDAIDADGEIIPGPHHVDPPCRHFPQCGGCELQHADDAALAQFVSERVRFAAESQGLEPEVLAPPHLSPPRSRRRATLHVARIGKKIVIGFREGGSHRIVDMAECHILSPELFALVAPLRALLGHWQGKLAADIQLTRIDSGVAVEIKGIAPDGLAQTEALLDFAREQGLARLSIDEGYGPEPVWEPSPAMVTIGGVPVAFPHGAFLQPTSDGEAALVSAAKEWCAGHGVVADLFAGLGTFAFALGGPGKVLAAEADRAAHLACQAAARQSGRPVHALHRDLFRDPLTAAEISKFGAILLDPPRAGARSEVDQIAQSTATRVAYISCNPQSWARDARRLADAGFRLAELRPVGQFRWSTHVELASLFLRD</sequence>